<dbReference type="Proteomes" id="UP001320420">
    <property type="component" value="Unassembled WGS sequence"/>
</dbReference>
<dbReference type="AlphaFoldDB" id="A0AAN9US02"/>
<reference evidence="2 3" key="1">
    <citation type="submission" date="2024-02" db="EMBL/GenBank/DDBJ databases">
        <title>De novo assembly and annotation of 12 fungi associated with fruit tree decline syndrome in Ontario, Canada.</title>
        <authorList>
            <person name="Sulman M."/>
            <person name="Ellouze W."/>
            <person name="Ilyukhin E."/>
        </authorList>
    </citation>
    <scope>NUCLEOTIDE SEQUENCE [LARGE SCALE GENOMIC DNA]</scope>
    <source>
        <strain evidence="2 3">M11/M66-122</strain>
    </source>
</reference>
<proteinExistence type="predicted"/>
<gene>
    <name evidence="2" type="ORF">SLS62_003622</name>
</gene>
<feature type="domain" description="Glycosyl hydrolase family 92" evidence="1">
    <location>
        <begin position="3"/>
        <end position="306"/>
    </location>
</feature>
<keyword evidence="3" id="KW-1185">Reference proteome</keyword>
<sequence>MGRGGLDSWKRLGYVPVQDFDYKGFGTFTRTISRTLEYSYDDFVISQIAKGLNKTDDVEKYIESSGNWRNLFKEDQISSFANGTDTGFVGFFQPRYLNQTWGFQDPLWCANIDQSGTECSLTIGAKETFESSIWDFVPHNQADLTTLLGGPAEFIKRLDFLHDQEITYIGNEPSFLTVFQYHYAGRPALSAKRAHFYIPRYFSTEPAGLPGNDDSGAMGSFVAFSMMGLFPNPGQDVYLITPPFFEDVNVTSPVTGRTARVRSVNFDPDYQDIFIQSATLDGAPYTKNWLDHSFFTDGKELVLTLGANESSWGTAVADLPPSLGEYAGFNSSFSTGRARRGSSSNRGGGGVTLRYDGKFGVPYEYA</sequence>
<dbReference type="EMBL" id="JAKJXP020000021">
    <property type="protein sequence ID" value="KAK7754329.1"/>
    <property type="molecule type" value="Genomic_DNA"/>
</dbReference>
<accession>A0AAN9US02</accession>
<evidence type="ECO:0000313" key="2">
    <source>
        <dbReference type="EMBL" id="KAK7754329.1"/>
    </source>
</evidence>
<protein>
    <recommendedName>
        <fullName evidence="1">Glycosyl hydrolase family 92 domain-containing protein</fullName>
    </recommendedName>
</protein>
<dbReference type="FunFam" id="3.30.2080.10:FF:000001">
    <property type="entry name" value="Alpha-1,2-mannosidase subfamily"/>
    <property type="match status" value="1"/>
</dbReference>
<dbReference type="GO" id="GO:0005634">
    <property type="term" value="C:nucleus"/>
    <property type="evidence" value="ECO:0007669"/>
    <property type="project" value="TreeGrafter"/>
</dbReference>
<organism evidence="2 3">
    <name type="scientific">Diatrype stigma</name>
    <dbReference type="NCBI Taxonomy" id="117547"/>
    <lineage>
        <taxon>Eukaryota</taxon>
        <taxon>Fungi</taxon>
        <taxon>Dikarya</taxon>
        <taxon>Ascomycota</taxon>
        <taxon>Pezizomycotina</taxon>
        <taxon>Sordariomycetes</taxon>
        <taxon>Xylariomycetidae</taxon>
        <taxon>Xylariales</taxon>
        <taxon>Diatrypaceae</taxon>
        <taxon>Diatrype</taxon>
    </lineage>
</organism>
<dbReference type="InterPro" id="IPR050883">
    <property type="entry name" value="PNGase"/>
</dbReference>
<dbReference type="GO" id="GO:0006516">
    <property type="term" value="P:glycoprotein catabolic process"/>
    <property type="evidence" value="ECO:0007669"/>
    <property type="project" value="TreeGrafter"/>
</dbReference>
<dbReference type="InterPro" id="IPR012939">
    <property type="entry name" value="Glyco_hydro_92"/>
</dbReference>
<dbReference type="GO" id="GO:0005829">
    <property type="term" value="C:cytosol"/>
    <property type="evidence" value="ECO:0007669"/>
    <property type="project" value="TreeGrafter"/>
</dbReference>
<dbReference type="GO" id="GO:0000224">
    <property type="term" value="F:peptide-N4-(N-acetyl-beta-glucosaminyl)asparagine amidase activity"/>
    <property type="evidence" value="ECO:0007669"/>
    <property type="project" value="TreeGrafter"/>
</dbReference>
<evidence type="ECO:0000313" key="3">
    <source>
        <dbReference type="Proteomes" id="UP001320420"/>
    </source>
</evidence>
<comment type="caution">
    <text evidence="2">The sequence shown here is derived from an EMBL/GenBank/DDBJ whole genome shotgun (WGS) entry which is preliminary data.</text>
</comment>
<name>A0AAN9US02_9PEZI</name>
<dbReference type="PANTHER" id="PTHR12143">
    <property type="entry name" value="PEPTIDE N-GLYCANASE PNGASE -RELATED"/>
    <property type="match status" value="1"/>
</dbReference>
<dbReference type="Gene3D" id="3.30.2080.10">
    <property type="entry name" value="GH92 mannosidase domain"/>
    <property type="match status" value="1"/>
</dbReference>
<dbReference type="PANTHER" id="PTHR12143:SF25">
    <property type="entry name" value="FAMILY PROTEIN, PUTATIVE (AFU_ORTHOLOGUE AFUA_1G10790)-RELATED"/>
    <property type="match status" value="1"/>
</dbReference>
<evidence type="ECO:0000259" key="1">
    <source>
        <dbReference type="Pfam" id="PF07971"/>
    </source>
</evidence>
<dbReference type="Pfam" id="PF07971">
    <property type="entry name" value="Glyco_hydro_92"/>
    <property type="match status" value="1"/>
</dbReference>